<name>A0A4Q9BFY1_9BACT</name>
<feature type="transmembrane region" description="Helical" evidence="8">
    <location>
        <begin position="343"/>
        <end position="363"/>
    </location>
</feature>
<dbReference type="InterPro" id="IPR013525">
    <property type="entry name" value="ABC2_TM"/>
</dbReference>
<feature type="transmembrane region" description="Helical" evidence="8">
    <location>
        <begin position="176"/>
        <end position="199"/>
    </location>
</feature>
<accession>A0A4Q9BFY1</accession>
<dbReference type="AlphaFoldDB" id="A0A4Q9BFY1"/>
<dbReference type="GO" id="GO:0140359">
    <property type="term" value="F:ABC-type transporter activity"/>
    <property type="evidence" value="ECO:0007669"/>
    <property type="project" value="InterPro"/>
</dbReference>
<evidence type="ECO:0000256" key="3">
    <source>
        <dbReference type="ARBA" id="ARBA00022448"/>
    </source>
</evidence>
<evidence type="ECO:0000256" key="4">
    <source>
        <dbReference type="ARBA" id="ARBA00022475"/>
    </source>
</evidence>
<evidence type="ECO:0000256" key="2">
    <source>
        <dbReference type="ARBA" id="ARBA00007783"/>
    </source>
</evidence>
<dbReference type="PANTHER" id="PTHR30294">
    <property type="entry name" value="MEMBRANE COMPONENT OF ABC TRANSPORTER YHHJ-RELATED"/>
    <property type="match status" value="1"/>
</dbReference>
<comment type="caution">
    <text evidence="10">The sequence shown here is derived from an EMBL/GenBank/DDBJ whole genome shotgun (WGS) entry which is preliminary data.</text>
</comment>
<dbReference type="Proteomes" id="UP000293583">
    <property type="component" value="Unassembled WGS sequence"/>
</dbReference>
<dbReference type="Gene3D" id="3.40.1710.10">
    <property type="entry name" value="abc type-2 transporter like domain"/>
    <property type="match status" value="1"/>
</dbReference>
<evidence type="ECO:0000259" key="9">
    <source>
        <dbReference type="PROSITE" id="PS51012"/>
    </source>
</evidence>
<reference evidence="10 11" key="1">
    <citation type="submission" date="2019-02" db="EMBL/GenBank/DDBJ databases">
        <title>Genome of a new Bacteroidetes strain.</title>
        <authorList>
            <person name="Pitt A."/>
        </authorList>
    </citation>
    <scope>NUCLEOTIDE SEQUENCE [LARGE SCALE GENOMIC DNA]</scope>
    <source>
        <strain evidence="10 11">103A-SOEBACH</strain>
    </source>
</reference>
<dbReference type="InterPro" id="IPR047817">
    <property type="entry name" value="ABC2_TM_bact-type"/>
</dbReference>
<keyword evidence="11" id="KW-1185">Reference proteome</keyword>
<evidence type="ECO:0000256" key="6">
    <source>
        <dbReference type="ARBA" id="ARBA00022989"/>
    </source>
</evidence>
<dbReference type="GO" id="GO:0005886">
    <property type="term" value="C:plasma membrane"/>
    <property type="evidence" value="ECO:0007669"/>
    <property type="project" value="UniProtKB-SubCell"/>
</dbReference>
<keyword evidence="3" id="KW-0813">Transport</keyword>
<evidence type="ECO:0000256" key="7">
    <source>
        <dbReference type="ARBA" id="ARBA00023136"/>
    </source>
</evidence>
<keyword evidence="4" id="KW-1003">Cell membrane</keyword>
<evidence type="ECO:0000256" key="5">
    <source>
        <dbReference type="ARBA" id="ARBA00022692"/>
    </source>
</evidence>
<gene>
    <name evidence="10" type="ORF">EWU20_00900</name>
</gene>
<keyword evidence="5 8" id="KW-0812">Transmembrane</keyword>
<keyword evidence="6 8" id="KW-1133">Transmembrane helix</keyword>
<sequence length="369" mass="42018">MRNILVLVRKEFLQIFRNRQLLPFMTVLPVVQVILLTFAANYEIKNLRLGIWDLDQSTSSSQLIHKFTGANFFQKTDLINNQKKADDLLMRDAIDLVLVIPKDFEKNIKIQNSPPAVQFQINALNNSKAGIVQNYASAITQDFMSDVRGNANTSASPKIIPVTNFWYNPTLNYKTIMLPGIVAEVMTLIIILICALNVVREREIGTIEQLNVTPLKKYEFILGKLIPFWFIGHFIFWAGIALGRLIFHIPMVGSLGLLELFLAVFLFVPLGIGLFISTAVETQQQALFTSFFFIILFILMCGLFTPVETMPDWAQWVNQLNPLKYFVEVNRLILLKGSGIAEIYPFILKMFVYGIGINALAIWRFKKTS</sequence>
<proteinExistence type="inferred from homology"/>
<evidence type="ECO:0000313" key="11">
    <source>
        <dbReference type="Proteomes" id="UP000293583"/>
    </source>
</evidence>
<evidence type="ECO:0000313" key="10">
    <source>
        <dbReference type="EMBL" id="TBH75162.1"/>
    </source>
</evidence>
<protein>
    <submittedName>
        <fullName evidence="10">ABC transporter permease</fullName>
    </submittedName>
</protein>
<comment type="similarity">
    <text evidence="2">Belongs to the ABC-2 integral membrane protein family.</text>
</comment>
<evidence type="ECO:0000256" key="1">
    <source>
        <dbReference type="ARBA" id="ARBA00004651"/>
    </source>
</evidence>
<organism evidence="10 11">
    <name type="scientific">Aquirufa antheringensis</name>
    <dbReference type="NCBI Taxonomy" id="2516559"/>
    <lineage>
        <taxon>Bacteria</taxon>
        <taxon>Pseudomonadati</taxon>
        <taxon>Bacteroidota</taxon>
        <taxon>Cytophagia</taxon>
        <taxon>Cytophagales</taxon>
        <taxon>Flectobacillaceae</taxon>
        <taxon>Aquirufa</taxon>
    </lineage>
</organism>
<evidence type="ECO:0000256" key="8">
    <source>
        <dbReference type="SAM" id="Phobius"/>
    </source>
</evidence>
<dbReference type="EMBL" id="SEWY01000001">
    <property type="protein sequence ID" value="TBH75162.1"/>
    <property type="molecule type" value="Genomic_DNA"/>
</dbReference>
<comment type="subcellular location">
    <subcellularLocation>
        <location evidence="1">Cell membrane</location>
        <topology evidence="1">Multi-pass membrane protein</topology>
    </subcellularLocation>
</comment>
<keyword evidence="7 8" id="KW-0472">Membrane</keyword>
<feature type="transmembrane region" description="Helical" evidence="8">
    <location>
        <begin position="220"/>
        <end position="240"/>
    </location>
</feature>
<feature type="domain" description="ABC transmembrane type-2" evidence="9">
    <location>
        <begin position="129"/>
        <end position="368"/>
    </location>
</feature>
<dbReference type="PANTHER" id="PTHR30294:SF29">
    <property type="entry name" value="MULTIDRUG ABC TRANSPORTER PERMEASE YBHS-RELATED"/>
    <property type="match status" value="1"/>
</dbReference>
<dbReference type="PROSITE" id="PS51012">
    <property type="entry name" value="ABC_TM2"/>
    <property type="match status" value="1"/>
</dbReference>
<feature type="transmembrane region" description="Helical" evidence="8">
    <location>
        <begin position="260"/>
        <end position="280"/>
    </location>
</feature>
<feature type="transmembrane region" description="Helical" evidence="8">
    <location>
        <begin position="21"/>
        <end position="40"/>
    </location>
</feature>
<dbReference type="InterPro" id="IPR051449">
    <property type="entry name" value="ABC-2_transporter_component"/>
</dbReference>
<dbReference type="OrthoDB" id="9808686at2"/>
<dbReference type="RefSeq" id="WP_130922356.1">
    <property type="nucleotide sequence ID" value="NZ_JAANOO010000002.1"/>
</dbReference>
<feature type="transmembrane region" description="Helical" evidence="8">
    <location>
        <begin position="287"/>
        <end position="307"/>
    </location>
</feature>
<dbReference type="Pfam" id="PF12698">
    <property type="entry name" value="ABC2_membrane_3"/>
    <property type="match status" value="1"/>
</dbReference>